<dbReference type="CDD" id="cd02440">
    <property type="entry name" value="AdoMet_MTases"/>
    <property type="match status" value="1"/>
</dbReference>
<sequence>MQRTVTQHVDQIGKWLQAYMLEAARLRLGSRVLEIGSGGYNAALLTEVVGPTGTVVSVDIDEDVVDNARRALAQAGYPQVRVEHADGDNGYADGGRYDAVIVTVETSVL</sequence>
<proteinExistence type="inferred from homology"/>
<comment type="subcellular location">
    <subcellularLocation>
        <location evidence="1">Cytoplasm</location>
    </subcellularLocation>
</comment>
<dbReference type="Pfam" id="PF01135">
    <property type="entry name" value="PCMT"/>
    <property type="match status" value="1"/>
</dbReference>
<dbReference type="AlphaFoldDB" id="A0A919K611"/>
<comment type="similarity">
    <text evidence="2">Belongs to the methyltransferase superfamily. L-isoaspartyl/D-aspartyl protein methyltransferase family.</text>
</comment>
<dbReference type="PANTHER" id="PTHR11579">
    <property type="entry name" value="PROTEIN-L-ISOASPARTATE O-METHYLTRANSFERASE"/>
    <property type="match status" value="1"/>
</dbReference>
<evidence type="ECO:0000256" key="6">
    <source>
        <dbReference type="ARBA" id="ARBA00022603"/>
    </source>
</evidence>
<evidence type="ECO:0000256" key="7">
    <source>
        <dbReference type="ARBA" id="ARBA00022679"/>
    </source>
</evidence>
<evidence type="ECO:0000256" key="11">
    <source>
        <dbReference type="ARBA" id="ARBA00031350"/>
    </source>
</evidence>
<dbReference type="Gene3D" id="3.40.50.150">
    <property type="entry name" value="Vaccinia Virus protein VP39"/>
    <property type="match status" value="1"/>
</dbReference>
<dbReference type="GO" id="GO:0032259">
    <property type="term" value="P:methylation"/>
    <property type="evidence" value="ECO:0007669"/>
    <property type="project" value="UniProtKB-KW"/>
</dbReference>
<name>A0A919K611_9ACTN</name>
<evidence type="ECO:0000256" key="1">
    <source>
        <dbReference type="ARBA" id="ARBA00004496"/>
    </source>
</evidence>
<dbReference type="GO" id="GO:0004719">
    <property type="term" value="F:protein-L-isoaspartate (D-aspartate) O-methyltransferase activity"/>
    <property type="evidence" value="ECO:0007669"/>
    <property type="project" value="UniProtKB-EC"/>
</dbReference>
<keyword evidence="13" id="KW-1185">Reference proteome</keyword>
<organism evidence="12 13">
    <name type="scientific">Paractinoplanes rishiriensis</name>
    <dbReference type="NCBI Taxonomy" id="1050105"/>
    <lineage>
        <taxon>Bacteria</taxon>
        <taxon>Bacillati</taxon>
        <taxon>Actinomycetota</taxon>
        <taxon>Actinomycetes</taxon>
        <taxon>Micromonosporales</taxon>
        <taxon>Micromonosporaceae</taxon>
        <taxon>Paractinoplanes</taxon>
    </lineage>
</organism>
<keyword evidence="6" id="KW-0489">Methyltransferase</keyword>
<evidence type="ECO:0000313" key="13">
    <source>
        <dbReference type="Proteomes" id="UP000636960"/>
    </source>
</evidence>
<dbReference type="EC" id="2.1.1.77" evidence="3"/>
<protein>
    <recommendedName>
        <fullName evidence="4">Protein-L-isoaspartate O-methyltransferase</fullName>
        <ecNumber evidence="3">2.1.1.77</ecNumber>
    </recommendedName>
    <alternativeName>
        <fullName evidence="11">L-isoaspartyl protein carboxyl methyltransferase</fullName>
    </alternativeName>
    <alternativeName>
        <fullName evidence="9">Protein L-isoaspartyl methyltransferase</fullName>
    </alternativeName>
    <alternativeName>
        <fullName evidence="10">Protein-beta-aspartate methyltransferase</fullName>
    </alternativeName>
</protein>
<evidence type="ECO:0000256" key="9">
    <source>
        <dbReference type="ARBA" id="ARBA00030757"/>
    </source>
</evidence>
<accession>A0A919K611</accession>
<evidence type="ECO:0000256" key="3">
    <source>
        <dbReference type="ARBA" id="ARBA00011890"/>
    </source>
</evidence>
<dbReference type="Proteomes" id="UP000636960">
    <property type="component" value="Unassembled WGS sequence"/>
</dbReference>
<evidence type="ECO:0000256" key="5">
    <source>
        <dbReference type="ARBA" id="ARBA00022490"/>
    </source>
</evidence>
<evidence type="ECO:0000256" key="8">
    <source>
        <dbReference type="ARBA" id="ARBA00022691"/>
    </source>
</evidence>
<keyword evidence="8" id="KW-0949">S-adenosyl-L-methionine</keyword>
<dbReference type="PANTHER" id="PTHR11579:SF0">
    <property type="entry name" value="PROTEIN-L-ISOASPARTATE(D-ASPARTATE) O-METHYLTRANSFERASE"/>
    <property type="match status" value="1"/>
</dbReference>
<evidence type="ECO:0000256" key="10">
    <source>
        <dbReference type="ARBA" id="ARBA00031323"/>
    </source>
</evidence>
<dbReference type="SUPFAM" id="SSF53335">
    <property type="entry name" value="S-adenosyl-L-methionine-dependent methyltransferases"/>
    <property type="match status" value="1"/>
</dbReference>
<comment type="caution">
    <text evidence="12">The sequence shown here is derived from an EMBL/GenBank/DDBJ whole genome shotgun (WGS) entry which is preliminary data.</text>
</comment>
<keyword evidence="7" id="KW-0808">Transferase</keyword>
<dbReference type="InterPro" id="IPR029063">
    <property type="entry name" value="SAM-dependent_MTases_sf"/>
</dbReference>
<dbReference type="RefSeq" id="WP_203790330.1">
    <property type="nucleotide sequence ID" value="NZ_BOMV01000106.1"/>
</dbReference>
<reference evidence="12" key="1">
    <citation type="submission" date="2021-01" db="EMBL/GenBank/DDBJ databases">
        <title>Whole genome shotgun sequence of Actinoplanes rishiriensis NBRC 108556.</title>
        <authorList>
            <person name="Komaki H."/>
            <person name="Tamura T."/>
        </authorList>
    </citation>
    <scope>NUCLEOTIDE SEQUENCE</scope>
    <source>
        <strain evidence="12">NBRC 108556</strain>
    </source>
</reference>
<gene>
    <name evidence="12" type="ORF">Ari01nite_90000</name>
</gene>
<dbReference type="EMBL" id="BOMV01000106">
    <property type="protein sequence ID" value="GIF01536.1"/>
    <property type="molecule type" value="Genomic_DNA"/>
</dbReference>
<keyword evidence="5" id="KW-0963">Cytoplasm</keyword>
<dbReference type="InterPro" id="IPR000682">
    <property type="entry name" value="PCMT"/>
</dbReference>
<evidence type="ECO:0000256" key="2">
    <source>
        <dbReference type="ARBA" id="ARBA00005369"/>
    </source>
</evidence>
<evidence type="ECO:0000313" key="12">
    <source>
        <dbReference type="EMBL" id="GIF01536.1"/>
    </source>
</evidence>
<evidence type="ECO:0000256" key="4">
    <source>
        <dbReference type="ARBA" id="ARBA00013346"/>
    </source>
</evidence>
<dbReference type="GO" id="GO:0005737">
    <property type="term" value="C:cytoplasm"/>
    <property type="evidence" value="ECO:0007669"/>
    <property type="project" value="UniProtKB-SubCell"/>
</dbReference>